<keyword evidence="4" id="KW-1185">Reference proteome</keyword>
<gene>
    <name evidence="3" type="ORF">U5822_16670</name>
</gene>
<dbReference type="PANTHER" id="PTHR43546:SF3">
    <property type="entry name" value="UPF0173 METAL-DEPENDENT HYDROLASE MJ1163"/>
    <property type="match status" value="1"/>
</dbReference>
<dbReference type="InterPro" id="IPR001279">
    <property type="entry name" value="Metallo-B-lactamas"/>
</dbReference>
<dbReference type="PANTHER" id="PTHR43546">
    <property type="entry name" value="UPF0173 METAL-DEPENDENT HYDROLASE MJ1163-RELATED"/>
    <property type="match status" value="1"/>
</dbReference>
<evidence type="ECO:0000259" key="2">
    <source>
        <dbReference type="Pfam" id="PF12706"/>
    </source>
</evidence>
<protein>
    <submittedName>
        <fullName evidence="3">MBL fold metallo-hydrolase</fullName>
    </submittedName>
</protein>
<dbReference type="InterPro" id="IPR050114">
    <property type="entry name" value="UPF0173_UPF0282_UlaG_hydrolase"/>
</dbReference>
<dbReference type="Proteomes" id="UP001305746">
    <property type="component" value="Unassembled WGS sequence"/>
</dbReference>
<dbReference type="Pfam" id="PF12706">
    <property type="entry name" value="Lactamase_B_2"/>
    <property type="match status" value="1"/>
</dbReference>
<feature type="signal peptide" evidence="1">
    <location>
        <begin position="1"/>
        <end position="30"/>
    </location>
</feature>
<dbReference type="EMBL" id="JAYDCJ010000003">
    <property type="protein sequence ID" value="MEA1082307.1"/>
    <property type="molecule type" value="Genomic_DNA"/>
</dbReference>
<dbReference type="SUPFAM" id="SSF56281">
    <property type="entry name" value="Metallo-hydrolase/oxidoreductase"/>
    <property type="match status" value="1"/>
</dbReference>
<comment type="caution">
    <text evidence="3">The sequence shown here is derived from an EMBL/GenBank/DDBJ whole genome shotgun (WGS) entry which is preliminary data.</text>
</comment>
<evidence type="ECO:0000256" key="1">
    <source>
        <dbReference type="SAM" id="SignalP"/>
    </source>
</evidence>
<feature type="chain" id="PRO_5045844295" evidence="1">
    <location>
        <begin position="31"/>
        <end position="332"/>
    </location>
</feature>
<name>A0ABU5P317_9GAMM</name>
<proteinExistence type="predicted"/>
<evidence type="ECO:0000313" key="3">
    <source>
        <dbReference type="EMBL" id="MEA1082307.1"/>
    </source>
</evidence>
<sequence>MFTTKPFGGPSAMSWGLALLLTAAAGQAVADGEVRVTPLGSHDGEFCSRDRALIFEDPDGTRILYDAGRTVAGPDDDRLGDIHGVLVSHMHGDHVGDQRIARTNAGTCAAPDTSVSTLPQSNTVDIAVKKQAKIITGSEMPAFFAAKLSEQGGDAANSQLVRFGAERTLGGVAITTVPAVHSNGVSPGFLSGPLAEYLKAAGVGASVGPPTGYVLTFSNGLVVYLSGDTGITAEQQLVVNGHYGAELVVMNIGDTYTTGPKEAAYVINDLVQPRAVIASHANEAATHDGKLQTGTRTAMFRDLVKVPVHVPLSGRTMAFDGEGQCTEGCDGS</sequence>
<reference evidence="3 4" key="1">
    <citation type="submission" date="2023-12" db="EMBL/GenBank/DDBJ databases">
        <title>Marinobacter qingdaonensis sp. nov., isolated from the intertidal sediment of Qingdao, PR China.</title>
        <authorList>
            <person name="Li Y."/>
        </authorList>
    </citation>
    <scope>NUCLEOTIDE SEQUENCE [LARGE SCALE GENOMIC DNA]</scope>
    <source>
        <strain evidence="3 4">ASW11-75</strain>
    </source>
</reference>
<dbReference type="RefSeq" id="WP_322856733.1">
    <property type="nucleotide sequence ID" value="NZ_JAYDCJ010000003.1"/>
</dbReference>
<evidence type="ECO:0000313" key="4">
    <source>
        <dbReference type="Proteomes" id="UP001305746"/>
    </source>
</evidence>
<accession>A0ABU5P317</accession>
<dbReference type="InterPro" id="IPR036866">
    <property type="entry name" value="RibonucZ/Hydroxyglut_hydro"/>
</dbReference>
<organism evidence="3 4">
    <name type="scientific">Marinobacter qingdaonensis</name>
    <dbReference type="NCBI Taxonomy" id="3108486"/>
    <lineage>
        <taxon>Bacteria</taxon>
        <taxon>Pseudomonadati</taxon>
        <taxon>Pseudomonadota</taxon>
        <taxon>Gammaproteobacteria</taxon>
        <taxon>Pseudomonadales</taxon>
        <taxon>Marinobacteraceae</taxon>
        <taxon>Marinobacter</taxon>
    </lineage>
</organism>
<keyword evidence="1" id="KW-0732">Signal</keyword>
<dbReference type="Gene3D" id="3.60.15.10">
    <property type="entry name" value="Ribonuclease Z/Hydroxyacylglutathione hydrolase-like"/>
    <property type="match status" value="1"/>
</dbReference>
<feature type="domain" description="Metallo-beta-lactamase" evidence="2">
    <location>
        <begin position="61"/>
        <end position="278"/>
    </location>
</feature>